<dbReference type="InterPro" id="IPR029033">
    <property type="entry name" value="His_PPase_superfam"/>
</dbReference>
<dbReference type="Gene3D" id="3.40.50.1240">
    <property type="entry name" value="Phosphoglycerate mutase-like"/>
    <property type="match status" value="1"/>
</dbReference>
<keyword evidence="3" id="KW-0732">Signal</keyword>
<evidence type="ECO:0000256" key="1">
    <source>
        <dbReference type="ARBA" id="ARBA00022801"/>
    </source>
</evidence>
<feature type="signal peptide" evidence="3">
    <location>
        <begin position="1"/>
        <end position="32"/>
    </location>
</feature>
<dbReference type="CDD" id="cd07040">
    <property type="entry name" value="HP"/>
    <property type="match status" value="1"/>
</dbReference>
<sequence>MKISRIRRLSLVTTASIMVVAGSLSGCSSDSADETTEEMSSASSASSETASDESSTMSSTKAESDDDDSEEQAKFENVVAPEEIVKDLKDGGYVIFIRHGHTAKDYADQADPNMKLDDCSTQRQLDDLGKKQAKEIGEAFKKLEIPVGEVVSSEYCRAYNTAELAFGRYEKNSKLNFQPAEEYTAEQLKIMKDNMTPMLETMPAEGMNNVIVGHDDVFDAATGIYPEPQGTTYIVKPEGDSFEVVTRITAEEWPKLAM</sequence>
<keyword evidence="1" id="KW-0378">Hydrolase</keyword>
<feature type="chain" id="PRO_5037020668" evidence="3">
    <location>
        <begin position="33"/>
        <end position="258"/>
    </location>
</feature>
<feature type="compositionally biased region" description="Low complexity" evidence="2">
    <location>
        <begin position="38"/>
        <end position="60"/>
    </location>
</feature>
<dbReference type="SUPFAM" id="SSF53254">
    <property type="entry name" value="Phosphoglycerate mutase-like"/>
    <property type="match status" value="1"/>
</dbReference>
<dbReference type="PROSITE" id="PS51257">
    <property type="entry name" value="PROKAR_LIPOPROTEIN"/>
    <property type="match status" value="1"/>
</dbReference>
<evidence type="ECO:0000313" key="4">
    <source>
        <dbReference type="EMBL" id="MBI8988235.1"/>
    </source>
</evidence>
<organism evidence="4 5">
    <name type="scientific">Corynebacterium meridianum</name>
    <dbReference type="NCBI Taxonomy" id="2765363"/>
    <lineage>
        <taxon>Bacteria</taxon>
        <taxon>Bacillati</taxon>
        <taxon>Actinomycetota</taxon>
        <taxon>Actinomycetes</taxon>
        <taxon>Mycobacteriales</taxon>
        <taxon>Corynebacteriaceae</taxon>
        <taxon>Corynebacterium</taxon>
    </lineage>
</organism>
<dbReference type="AlphaFoldDB" id="A0A934M7P5"/>
<dbReference type="Pfam" id="PF00300">
    <property type="entry name" value="His_Phos_1"/>
    <property type="match status" value="1"/>
</dbReference>
<reference evidence="4" key="1">
    <citation type="submission" date="2020-12" db="EMBL/GenBank/DDBJ databases">
        <title>Genome public.</title>
        <authorList>
            <person name="Sun Q."/>
        </authorList>
    </citation>
    <scope>NUCLEOTIDE SEQUENCE</scope>
    <source>
        <strain evidence="4">CCM 8863</strain>
    </source>
</reference>
<evidence type="ECO:0000256" key="2">
    <source>
        <dbReference type="SAM" id="MobiDB-lite"/>
    </source>
</evidence>
<dbReference type="EMBL" id="JAEIOS010000009">
    <property type="protein sequence ID" value="MBI8988235.1"/>
    <property type="molecule type" value="Genomic_DNA"/>
</dbReference>
<dbReference type="Proteomes" id="UP000645966">
    <property type="component" value="Unassembled WGS sequence"/>
</dbReference>
<evidence type="ECO:0000256" key="3">
    <source>
        <dbReference type="SAM" id="SignalP"/>
    </source>
</evidence>
<proteinExistence type="predicted"/>
<dbReference type="InterPro" id="IPR051021">
    <property type="entry name" value="Mito_Ser/Thr_phosphatase"/>
</dbReference>
<comment type="caution">
    <text evidence="4">The sequence shown here is derived from an EMBL/GenBank/DDBJ whole genome shotgun (WGS) entry which is preliminary data.</text>
</comment>
<dbReference type="NCBIfam" id="NF004841">
    <property type="entry name" value="PRK06193.1-1"/>
    <property type="match status" value="1"/>
</dbReference>
<dbReference type="PANTHER" id="PTHR20935:SF1">
    <property type="entry name" value="SLL1549 PROTEIN"/>
    <property type="match status" value="1"/>
</dbReference>
<protein>
    <submittedName>
        <fullName evidence="4">Histidine phosphatase family protein</fullName>
    </submittedName>
</protein>
<feature type="region of interest" description="Disordered" evidence="2">
    <location>
        <begin position="25"/>
        <end position="78"/>
    </location>
</feature>
<dbReference type="RefSeq" id="WP_198737299.1">
    <property type="nucleotide sequence ID" value="NZ_JAEIOS010000009.1"/>
</dbReference>
<dbReference type="InterPro" id="IPR013078">
    <property type="entry name" value="His_Pase_superF_clade-1"/>
</dbReference>
<name>A0A934M7P5_9CORY</name>
<keyword evidence="5" id="KW-1185">Reference proteome</keyword>
<dbReference type="GO" id="GO:0016787">
    <property type="term" value="F:hydrolase activity"/>
    <property type="evidence" value="ECO:0007669"/>
    <property type="project" value="UniProtKB-KW"/>
</dbReference>
<dbReference type="PANTHER" id="PTHR20935">
    <property type="entry name" value="PHOSPHOGLYCERATE MUTASE-RELATED"/>
    <property type="match status" value="1"/>
</dbReference>
<accession>A0A934M7P5</accession>
<evidence type="ECO:0000313" key="5">
    <source>
        <dbReference type="Proteomes" id="UP000645966"/>
    </source>
</evidence>
<gene>
    <name evidence="4" type="ORF">JDV75_00430</name>
</gene>